<dbReference type="KEGG" id="fsy:FsymDg_4291"/>
<sequence length="317" mass="33892">MANRIMITEPWSRREAGPPGLPDRLPDHPSESGTIALSLIHREAVTATMRDAKRLRRRTPPGSSAASPSRRGRLVRAGERPAGRPTGGQRLIRPKHHVTDIPYVDLFVRLRVQSNSMEECFSPATYGSVLSAARPPCVARRSVRYAPPSAHHGGVAGTGDRPGHAACGAGWTSLWSSGSGSGRCLSAQPRTPAAAWVRHMPQTGFITAGQVTENTVTGRRHSTGTDGGKRHHGQSRGLPDTKRNVFTRTALEVPGGPGHRRFARYRTPREAGPSGPPRAASAAAASDRGQTHRKNMTTPSTTCRWHDAPGPTGPADS</sequence>
<feature type="region of interest" description="Disordered" evidence="1">
    <location>
        <begin position="1"/>
        <end position="32"/>
    </location>
</feature>
<dbReference type="AlphaFoldDB" id="F8AYI2"/>
<dbReference type="Proteomes" id="UP000001549">
    <property type="component" value="Chromosome"/>
</dbReference>
<evidence type="ECO:0000313" key="2">
    <source>
        <dbReference type="EMBL" id="AEH11550.1"/>
    </source>
</evidence>
<feature type="compositionally biased region" description="Low complexity" evidence="1">
    <location>
        <begin position="60"/>
        <end position="69"/>
    </location>
</feature>
<reference evidence="2 3" key="1">
    <citation type="submission" date="2011-05" db="EMBL/GenBank/DDBJ databases">
        <title>Complete sequence of chromosome of Frankia symbiont of Datisca glomerata.</title>
        <authorList>
            <consortium name="US DOE Joint Genome Institute"/>
            <person name="Lucas S."/>
            <person name="Han J."/>
            <person name="Lapidus A."/>
            <person name="Cheng J.-F."/>
            <person name="Goodwin L."/>
            <person name="Pitluck S."/>
            <person name="Peters L."/>
            <person name="Mikhailova N."/>
            <person name="Chertkov O."/>
            <person name="Teshima H."/>
            <person name="Han C."/>
            <person name="Tapia R."/>
            <person name="Land M."/>
            <person name="Hauser L."/>
            <person name="Kyrpides N."/>
            <person name="Ivanova N."/>
            <person name="Pagani I."/>
            <person name="Berry A."/>
            <person name="Pawlowski K."/>
            <person name="Persson T."/>
            <person name="Vanden Heuvel B."/>
            <person name="Benson D."/>
            <person name="Woyke T."/>
        </authorList>
    </citation>
    <scope>NUCLEOTIDE SEQUENCE [LARGE SCALE GENOMIC DNA]</scope>
    <source>
        <strain evidence="3">4085684</strain>
    </source>
</reference>
<evidence type="ECO:0000256" key="1">
    <source>
        <dbReference type="SAM" id="MobiDB-lite"/>
    </source>
</evidence>
<accession>F8AYI2</accession>
<dbReference type="HOGENOM" id="CLU_876472_0_0_11"/>
<proteinExistence type="predicted"/>
<evidence type="ECO:0000313" key="3">
    <source>
        <dbReference type="Proteomes" id="UP000001549"/>
    </source>
</evidence>
<organism evidence="2 3">
    <name type="scientific">Candidatus Protofrankia datiscae</name>
    <dbReference type="NCBI Taxonomy" id="2716812"/>
    <lineage>
        <taxon>Bacteria</taxon>
        <taxon>Bacillati</taxon>
        <taxon>Actinomycetota</taxon>
        <taxon>Actinomycetes</taxon>
        <taxon>Frankiales</taxon>
        <taxon>Frankiaceae</taxon>
        <taxon>Protofrankia</taxon>
    </lineage>
</organism>
<gene>
    <name evidence="2" type="ordered locus">FsymDg_4291</name>
</gene>
<feature type="region of interest" description="Disordered" evidence="1">
    <location>
        <begin position="214"/>
        <end position="317"/>
    </location>
</feature>
<feature type="region of interest" description="Disordered" evidence="1">
    <location>
        <begin position="49"/>
        <end position="91"/>
    </location>
</feature>
<keyword evidence="3" id="KW-1185">Reference proteome</keyword>
<feature type="compositionally biased region" description="Low complexity" evidence="1">
    <location>
        <begin position="270"/>
        <end position="288"/>
    </location>
</feature>
<protein>
    <submittedName>
        <fullName evidence="2">Uncharacterized protein</fullName>
    </submittedName>
</protein>
<name>F8AYI2_9ACTN</name>
<dbReference type="EMBL" id="CP002801">
    <property type="protein sequence ID" value="AEH11550.1"/>
    <property type="molecule type" value="Genomic_DNA"/>
</dbReference>